<dbReference type="InterPro" id="IPR013549">
    <property type="entry name" value="DUF1731"/>
</dbReference>
<dbReference type="eggNOG" id="COG1090">
    <property type="taxonomic scope" value="Bacteria"/>
</dbReference>
<dbReference type="OrthoDB" id="9801773at2"/>
<evidence type="ECO:0000313" key="5">
    <source>
        <dbReference type="Proteomes" id="UP000007967"/>
    </source>
</evidence>
<dbReference type="HOGENOM" id="CLU_047373_0_2_11"/>
<dbReference type="InterPro" id="IPR036291">
    <property type="entry name" value="NAD(P)-bd_dom_sf"/>
</dbReference>
<dbReference type="InterPro" id="IPR001509">
    <property type="entry name" value="Epimerase_deHydtase"/>
</dbReference>
<dbReference type="PANTHER" id="PTHR11092">
    <property type="entry name" value="SUGAR NUCLEOTIDE EPIMERASE RELATED"/>
    <property type="match status" value="1"/>
</dbReference>
<dbReference type="Gene3D" id="3.40.50.720">
    <property type="entry name" value="NAD(P)-binding Rossmann-like Domain"/>
    <property type="match status" value="1"/>
</dbReference>
<feature type="domain" description="DUF1731" evidence="3">
    <location>
        <begin position="247"/>
        <end position="292"/>
    </location>
</feature>
<dbReference type="AlphaFoldDB" id="D2PYW0"/>
<dbReference type="PANTHER" id="PTHR11092:SF0">
    <property type="entry name" value="EPIMERASE FAMILY PROTEIN SDR39U1"/>
    <property type="match status" value="1"/>
</dbReference>
<dbReference type="SUPFAM" id="SSF51735">
    <property type="entry name" value="NAD(P)-binding Rossmann-fold domains"/>
    <property type="match status" value="1"/>
</dbReference>
<dbReference type="EMBL" id="CP001736">
    <property type="protein sequence ID" value="ADB31754.1"/>
    <property type="molecule type" value="Genomic_DNA"/>
</dbReference>
<dbReference type="Pfam" id="PF01370">
    <property type="entry name" value="Epimerase"/>
    <property type="match status" value="1"/>
</dbReference>
<evidence type="ECO:0000259" key="2">
    <source>
        <dbReference type="Pfam" id="PF01370"/>
    </source>
</evidence>
<proteinExistence type="inferred from homology"/>
<sequence length="300" mass="32043">MKYVLAGSSGFLGQALTQDLRANGHEVTRLVRRTPSAPDELQWDPFTGRIDHTALEDADVLINLAGANIGRPWTPTYRATIRESRVRTTATLAEAAARLDNRPVFITQSGIGGYGTDCGGRILTEDSPLGDGFLADVVRVWEGAADPARTAGCRVVSFRTGIVLARQAPAFQLLSLPFRLGLGGRLGSGTQYFPVISLIDWLRAIRHTATTSTITGPVNVTLPTPTTNAAFTKALAAALHRPAILPIPAPALTTALGEFAWELLGSKRALPQALQSTGFTFTHPTTPEALAATLTHQHQH</sequence>
<reference evidence="5" key="1">
    <citation type="submission" date="2009-09" db="EMBL/GenBank/DDBJ databases">
        <title>The complete genome of Kribbella flavida DSM 17836.</title>
        <authorList>
            <consortium name="US DOE Joint Genome Institute (JGI-PGF)"/>
            <person name="Lucas S."/>
            <person name="Copeland A."/>
            <person name="Lapidus A."/>
            <person name="Glavina del Rio T."/>
            <person name="Dalin E."/>
            <person name="Tice H."/>
            <person name="Bruce D."/>
            <person name="Goodwin L."/>
            <person name="Pitluck S."/>
            <person name="Kyrpides N."/>
            <person name="Mavromatis K."/>
            <person name="Ivanova N."/>
            <person name="Saunders E."/>
            <person name="Brettin T."/>
            <person name="Detter J.C."/>
            <person name="Han C."/>
            <person name="Larimer F."/>
            <person name="Land M."/>
            <person name="Hauser L."/>
            <person name="Markowitz V."/>
            <person name="Cheng J.-F."/>
            <person name="Hugenholtz P."/>
            <person name="Woyke T."/>
            <person name="Wu D."/>
            <person name="Pukall R."/>
            <person name="Klenk H.-P."/>
            <person name="Eisen J.A."/>
        </authorList>
    </citation>
    <scope>NUCLEOTIDE SEQUENCE [LARGE SCALE GENOMIC DNA]</scope>
    <source>
        <strain evidence="5">DSM 17836 / JCM 10339 / NBRC 14399</strain>
    </source>
</reference>
<evidence type="ECO:0000256" key="1">
    <source>
        <dbReference type="ARBA" id="ARBA00009353"/>
    </source>
</evidence>
<gene>
    <name evidence="4" type="ordered locus">Kfla_2688</name>
</gene>
<organism evidence="4 5">
    <name type="scientific">Kribbella flavida (strain DSM 17836 / JCM 10339 / NBRC 14399)</name>
    <dbReference type="NCBI Taxonomy" id="479435"/>
    <lineage>
        <taxon>Bacteria</taxon>
        <taxon>Bacillati</taxon>
        <taxon>Actinomycetota</taxon>
        <taxon>Actinomycetes</taxon>
        <taxon>Propionibacteriales</taxon>
        <taxon>Kribbellaceae</taxon>
        <taxon>Kribbella</taxon>
    </lineage>
</organism>
<dbReference type="Proteomes" id="UP000007967">
    <property type="component" value="Chromosome"/>
</dbReference>
<dbReference type="KEGG" id="kfl:Kfla_2688"/>
<comment type="similarity">
    <text evidence="1">Belongs to the NAD(P)-dependent epimerase/dehydratase family. SDR39U1 subfamily.</text>
</comment>
<dbReference type="Pfam" id="PF08338">
    <property type="entry name" value="DUF1731"/>
    <property type="match status" value="1"/>
</dbReference>
<reference evidence="4 5" key="2">
    <citation type="journal article" date="2010" name="Stand. Genomic Sci.">
        <title>Complete genome sequence of Kribbella flavida type strain (IFO 14399).</title>
        <authorList>
            <person name="Pukall R."/>
            <person name="Lapidus A."/>
            <person name="Glavina Del Rio T."/>
            <person name="Copeland A."/>
            <person name="Tice H."/>
            <person name="Cheng J.-F."/>
            <person name="Lucas S."/>
            <person name="Chen F."/>
            <person name="Nolan M."/>
            <person name="LaButti K."/>
            <person name="Pati A."/>
            <person name="Ivanova N."/>
            <person name="Mavrommatis K."/>
            <person name="Mikhailova N."/>
            <person name="Pitluck S."/>
            <person name="Bruce D."/>
            <person name="Goodwin L."/>
            <person name="Land M."/>
            <person name="Hauser L."/>
            <person name="Chang Y.-J."/>
            <person name="Jeffries C.D."/>
            <person name="Chen A."/>
            <person name="Palaniappan K."/>
            <person name="Chain P."/>
            <person name="Rohde M."/>
            <person name="Goeker M."/>
            <person name="Bristow J."/>
            <person name="Eisen J.A."/>
            <person name="Markowitz V."/>
            <person name="Hugenholtz P."/>
            <person name="Kyrpides N.C."/>
            <person name="Klenk H.-P."/>
            <person name="Brettin T."/>
        </authorList>
    </citation>
    <scope>NUCLEOTIDE SEQUENCE [LARGE SCALE GENOMIC DNA]</scope>
    <source>
        <strain evidence="5">DSM 17836 / JCM 10339 / NBRC 14399</strain>
    </source>
</reference>
<dbReference type="STRING" id="479435.Kfla_2688"/>
<name>D2PYW0_KRIFD</name>
<evidence type="ECO:0008006" key="6">
    <source>
        <dbReference type="Google" id="ProtNLM"/>
    </source>
</evidence>
<dbReference type="RefSeq" id="WP_012920310.1">
    <property type="nucleotide sequence ID" value="NC_013729.1"/>
</dbReference>
<keyword evidence="5" id="KW-1185">Reference proteome</keyword>
<evidence type="ECO:0000259" key="3">
    <source>
        <dbReference type="Pfam" id="PF08338"/>
    </source>
</evidence>
<protein>
    <recommendedName>
        <fullName evidence="6">NAD-dependent epimerase/dehydratase</fullName>
    </recommendedName>
</protein>
<dbReference type="InterPro" id="IPR010099">
    <property type="entry name" value="SDR39U1"/>
</dbReference>
<feature type="domain" description="NAD-dependent epimerase/dehydratase" evidence="2">
    <location>
        <begin position="4"/>
        <end position="116"/>
    </location>
</feature>
<accession>D2PYW0</accession>
<dbReference type="NCBIfam" id="TIGR01777">
    <property type="entry name" value="yfcH"/>
    <property type="match status" value="1"/>
</dbReference>
<evidence type="ECO:0000313" key="4">
    <source>
        <dbReference type="EMBL" id="ADB31754.1"/>
    </source>
</evidence>